<dbReference type="EMBL" id="PDCK01000041">
    <property type="protein sequence ID" value="PRQ42529.1"/>
    <property type="molecule type" value="Genomic_DNA"/>
</dbReference>
<keyword evidence="2" id="KW-1185">Reference proteome</keyword>
<dbReference type="AlphaFoldDB" id="A0A2P6R808"/>
<evidence type="ECO:0000313" key="1">
    <source>
        <dbReference type="EMBL" id="PRQ42529.1"/>
    </source>
</evidence>
<dbReference type="Gramene" id="PRQ42529">
    <property type="protein sequence ID" value="PRQ42529"/>
    <property type="gene ID" value="RchiOBHm_Chr3g0458651"/>
</dbReference>
<organism evidence="1 2">
    <name type="scientific">Rosa chinensis</name>
    <name type="common">China rose</name>
    <dbReference type="NCBI Taxonomy" id="74649"/>
    <lineage>
        <taxon>Eukaryota</taxon>
        <taxon>Viridiplantae</taxon>
        <taxon>Streptophyta</taxon>
        <taxon>Embryophyta</taxon>
        <taxon>Tracheophyta</taxon>
        <taxon>Spermatophyta</taxon>
        <taxon>Magnoliopsida</taxon>
        <taxon>eudicotyledons</taxon>
        <taxon>Gunneridae</taxon>
        <taxon>Pentapetalae</taxon>
        <taxon>rosids</taxon>
        <taxon>fabids</taxon>
        <taxon>Rosales</taxon>
        <taxon>Rosaceae</taxon>
        <taxon>Rosoideae</taxon>
        <taxon>Rosoideae incertae sedis</taxon>
        <taxon>Rosa</taxon>
    </lineage>
</organism>
<dbReference type="Proteomes" id="UP000238479">
    <property type="component" value="Chromosome 3"/>
</dbReference>
<sequence>MLNEPSYNPISNLHTSITMSINHRIQLSPILIVKTFSHEFGDMFILDVRSILRLKQTKTL</sequence>
<evidence type="ECO:0000313" key="2">
    <source>
        <dbReference type="Proteomes" id="UP000238479"/>
    </source>
</evidence>
<accession>A0A2P6R808</accession>
<protein>
    <submittedName>
        <fullName evidence="1">Uncharacterized protein</fullName>
    </submittedName>
</protein>
<reference evidence="1 2" key="1">
    <citation type="journal article" date="2018" name="Nat. Genet.">
        <title>The Rosa genome provides new insights in the design of modern roses.</title>
        <authorList>
            <person name="Bendahmane M."/>
        </authorList>
    </citation>
    <scope>NUCLEOTIDE SEQUENCE [LARGE SCALE GENOMIC DNA]</scope>
    <source>
        <strain evidence="2">cv. Old Blush</strain>
    </source>
</reference>
<proteinExistence type="predicted"/>
<comment type="caution">
    <text evidence="1">The sequence shown here is derived from an EMBL/GenBank/DDBJ whole genome shotgun (WGS) entry which is preliminary data.</text>
</comment>
<name>A0A2P6R808_ROSCH</name>
<gene>
    <name evidence="1" type="ORF">RchiOBHm_Chr3g0458651</name>
</gene>